<dbReference type="AlphaFoldDB" id="A0A5B7HWR9"/>
<gene>
    <name evidence="1" type="ORF">E2C01_068751</name>
</gene>
<reference evidence="1 2" key="1">
    <citation type="submission" date="2019-05" db="EMBL/GenBank/DDBJ databases">
        <title>Another draft genome of Portunus trituberculatus and its Hox gene families provides insights of decapod evolution.</title>
        <authorList>
            <person name="Jeong J.-H."/>
            <person name="Song I."/>
            <person name="Kim S."/>
            <person name="Choi T."/>
            <person name="Kim D."/>
            <person name="Ryu S."/>
            <person name="Kim W."/>
        </authorList>
    </citation>
    <scope>NUCLEOTIDE SEQUENCE [LARGE SCALE GENOMIC DNA]</scope>
    <source>
        <tissue evidence="1">Muscle</tissue>
    </source>
</reference>
<organism evidence="1 2">
    <name type="scientific">Portunus trituberculatus</name>
    <name type="common">Swimming crab</name>
    <name type="synonym">Neptunus trituberculatus</name>
    <dbReference type="NCBI Taxonomy" id="210409"/>
    <lineage>
        <taxon>Eukaryota</taxon>
        <taxon>Metazoa</taxon>
        <taxon>Ecdysozoa</taxon>
        <taxon>Arthropoda</taxon>
        <taxon>Crustacea</taxon>
        <taxon>Multicrustacea</taxon>
        <taxon>Malacostraca</taxon>
        <taxon>Eumalacostraca</taxon>
        <taxon>Eucarida</taxon>
        <taxon>Decapoda</taxon>
        <taxon>Pleocyemata</taxon>
        <taxon>Brachyura</taxon>
        <taxon>Eubrachyura</taxon>
        <taxon>Portunoidea</taxon>
        <taxon>Portunidae</taxon>
        <taxon>Portuninae</taxon>
        <taxon>Portunus</taxon>
    </lineage>
</organism>
<sequence length="83" mass="9303">MRLLLMLELDNSVESREQGNAAIVRDFMYNQRQELLPKEGCSKEHFGYLACSKPAFNGYGCCWGKSPVGKSAFSRGGSWADTY</sequence>
<name>A0A5B7HWR9_PORTR</name>
<keyword evidence="2" id="KW-1185">Reference proteome</keyword>
<accession>A0A5B7HWR9</accession>
<protein>
    <submittedName>
        <fullName evidence="1">Uncharacterized protein</fullName>
    </submittedName>
</protein>
<dbReference type="EMBL" id="VSRR010038838">
    <property type="protein sequence ID" value="MPC74393.1"/>
    <property type="molecule type" value="Genomic_DNA"/>
</dbReference>
<dbReference type="Proteomes" id="UP000324222">
    <property type="component" value="Unassembled WGS sequence"/>
</dbReference>
<evidence type="ECO:0000313" key="1">
    <source>
        <dbReference type="EMBL" id="MPC74393.1"/>
    </source>
</evidence>
<evidence type="ECO:0000313" key="2">
    <source>
        <dbReference type="Proteomes" id="UP000324222"/>
    </source>
</evidence>
<proteinExistence type="predicted"/>
<comment type="caution">
    <text evidence="1">The sequence shown here is derived from an EMBL/GenBank/DDBJ whole genome shotgun (WGS) entry which is preliminary data.</text>
</comment>